<dbReference type="GO" id="GO:0006303">
    <property type="term" value="P:double-strand break repair via nonhomologous end joining"/>
    <property type="evidence" value="ECO:0007669"/>
    <property type="project" value="TreeGrafter"/>
</dbReference>
<dbReference type="Proteomes" id="UP000694549">
    <property type="component" value="Unplaced"/>
</dbReference>
<feature type="compositionally biased region" description="Acidic residues" evidence="1">
    <location>
        <begin position="104"/>
        <end position="114"/>
    </location>
</feature>
<evidence type="ECO:0000256" key="1">
    <source>
        <dbReference type="SAM" id="MobiDB-lite"/>
    </source>
</evidence>
<dbReference type="AlphaFoldDB" id="A0A8B9ZZH5"/>
<name>A0A8B9ZZH5_9AVES</name>
<protein>
    <submittedName>
        <fullName evidence="2">Uncharacterized protein</fullName>
    </submittedName>
</protein>
<organism evidence="2 3">
    <name type="scientific">Anas zonorhyncha</name>
    <name type="common">Eastern spot-billed duck</name>
    <dbReference type="NCBI Taxonomy" id="75864"/>
    <lineage>
        <taxon>Eukaryota</taxon>
        <taxon>Metazoa</taxon>
        <taxon>Chordata</taxon>
        <taxon>Craniata</taxon>
        <taxon>Vertebrata</taxon>
        <taxon>Euteleostomi</taxon>
        <taxon>Archelosauria</taxon>
        <taxon>Archosauria</taxon>
        <taxon>Dinosauria</taxon>
        <taxon>Saurischia</taxon>
        <taxon>Theropoda</taxon>
        <taxon>Coelurosauria</taxon>
        <taxon>Aves</taxon>
        <taxon>Neognathae</taxon>
        <taxon>Galloanserae</taxon>
        <taxon>Anseriformes</taxon>
        <taxon>Anatidae</taxon>
        <taxon>Anatinae</taxon>
        <taxon>Anas</taxon>
    </lineage>
</organism>
<dbReference type="GO" id="GO:2001033">
    <property type="term" value="P:negative regulation of double-strand break repair via nonhomologous end joining"/>
    <property type="evidence" value="ECO:0007669"/>
    <property type="project" value="InterPro"/>
</dbReference>
<reference evidence="2" key="1">
    <citation type="submission" date="2025-08" db="UniProtKB">
        <authorList>
            <consortium name="Ensembl"/>
        </authorList>
    </citation>
    <scope>IDENTIFICATION</scope>
</reference>
<feature type="compositionally biased region" description="Low complexity" evidence="1">
    <location>
        <begin position="66"/>
        <end position="83"/>
    </location>
</feature>
<feature type="compositionally biased region" description="Basic and acidic residues" evidence="1">
    <location>
        <begin position="149"/>
        <end position="168"/>
    </location>
</feature>
<reference evidence="2" key="2">
    <citation type="submission" date="2025-09" db="UniProtKB">
        <authorList>
            <consortium name="Ensembl"/>
        </authorList>
    </citation>
    <scope>IDENTIFICATION</scope>
</reference>
<evidence type="ECO:0000313" key="2">
    <source>
        <dbReference type="Ensembl" id="ENSAZOP00000026178.1"/>
    </source>
</evidence>
<accession>A0A8B9ZZH5</accession>
<sequence length="168" mass="17229">MRLLFIGPRDDCLLLFPSWLGFGQGNFGISPQPCHSAAAEPGEAAVFCMNEAELVDVALGVLAEGSPRAAPRGEAARPRAGLGTARAGCASFGQGLERERAEEEAGSGSDEEQEPQPAPSSSPGSAAGVGTGGDRSPVPSSPGGGGAEGTRREDPEDALRYVREIFFT</sequence>
<dbReference type="PANTHER" id="PTHR14566">
    <property type="entry name" value="CELL CYCLE REGULATOR OF NON-HOMOLOGOUS END JOINING"/>
    <property type="match status" value="1"/>
</dbReference>
<dbReference type="InterPro" id="IPR028278">
    <property type="entry name" value="MRI"/>
</dbReference>
<dbReference type="PANTHER" id="PTHR14566:SF0">
    <property type="entry name" value="CELL CYCLE REGULATOR OF NON-HOMOLOGOUS END JOINING"/>
    <property type="match status" value="1"/>
</dbReference>
<keyword evidence="3" id="KW-1185">Reference proteome</keyword>
<dbReference type="Ensembl" id="ENSAZOT00000028081.1">
    <property type="protein sequence ID" value="ENSAZOP00000026178.1"/>
    <property type="gene ID" value="ENSAZOG00000016734.1"/>
</dbReference>
<dbReference type="Pfam" id="PF15325">
    <property type="entry name" value="MRI"/>
    <property type="match status" value="1"/>
</dbReference>
<dbReference type="GO" id="GO:0005634">
    <property type="term" value="C:nucleus"/>
    <property type="evidence" value="ECO:0007669"/>
    <property type="project" value="TreeGrafter"/>
</dbReference>
<evidence type="ECO:0000313" key="3">
    <source>
        <dbReference type="Proteomes" id="UP000694549"/>
    </source>
</evidence>
<feature type="region of interest" description="Disordered" evidence="1">
    <location>
        <begin position="66"/>
        <end position="168"/>
    </location>
</feature>
<proteinExistence type="predicted"/>
<dbReference type="GO" id="GO:0005737">
    <property type="term" value="C:cytoplasm"/>
    <property type="evidence" value="ECO:0007669"/>
    <property type="project" value="TreeGrafter"/>
</dbReference>